<feature type="transmembrane region" description="Helical" evidence="10">
    <location>
        <begin position="317"/>
        <end position="335"/>
    </location>
</feature>
<dbReference type="FunFam" id="1.20.1250.20:FF:000073">
    <property type="entry name" value="MFS myo-inositol transporter, putative"/>
    <property type="match status" value="1"/>
</dbReference>
<feature type="transmembrane region" description="Helical" evidence="10">
    <location>
        <begin position="445"/>
        <end position="467"/>
    </location>
</feature>
<comment type="subcellular location">
    <subcellularLocation>
        <location evidence="1">Membrane</location>
        <topology evidence="1">Multi-pass membrane protein</topology>
    </subcellularLocation>
</comment>
<dbReference type="RefSeq" id="XP_033586468.1">
    <property type="nucleotide sequence ID" value="XM_033730248.1"/>
</dbReference>
<dbReference type="PRINTS" id="PR00171">
    <property type="entry name" value="SUGRTRNSPORT"/>
</dbReference>
<evidence type="ECO:0000256" key="10">
    <source>
        <dbReference type="SAM" id="Phobius"/>
    </source>
</evidence>
<feature type="transmembrane region" description="Helical" evidence="10">
    <location>
        <begin position="142"/>
        <end position="159"/>
    </location>
</feature>
<dbReference type="GeneID" id="54471250"/>
<evidence type="ECO:0000256" key="3">
    <source>
        <dbReference type="ARBA" id="ARBA00022448"/>
    </source>
</evidence>
<dbReference type="OrthoDB" id="6339427at2759"/>
<dbReference type="Gene3D" id="1.20.1250.20">
    <property type="entry name" value="MFS general substrate transporter like domains"/>
    <property type="match status" value="1"/>
</dbReference>
<dbReference type="PANTHER" id="PTHR48020:SF12">
    <property type="entry name" value="PROTON MYO-INOSITOL COTRANSPORTER"/>
    <property type="match status" value="1"/>
</dbReference>
<keyword evidence="6 10" id="KW-0472">Membrane</keyword>
<accession>A0A6A6PIN1</accession>
<dbReference type="InterPro" id="IPR036259">
    <property type="entry name" value="MFS_trans_sf"/>
</dbReference>
<feature type="transmembrane region" description="Helical" evidence="10">
    <location>
        <begin position="85"/>
        <end position="105"/>
    </location>
</feature>
<feature type="transmembrane region" description="Helical" evidence="10">
    <location>
        <begin position="41"/>
        <end position="65"/>
    </location>
</feature>
<proteinExistence type="inferred from homology"/>
<dbReference type="InterPro" id="IPR020846">
    <property type="entry name" value="MFS_dom"/>
</dbReference>
<protein>
    <submittedName>
        <fullName evidence="12">General substrate transporter</fullName>
    </submittedName>
</protein>
<reference evidence="12" key="1">
    <citation type="journal article" date="2020" name="Stud. Mycol.">
        <title>101 Dothideomycetes genomes: a test case for predicting lifestyles and emergence of pathogens.</title>
        <authorList>
            <person name="Haridas S."/>
            <person name="Albert R."/>
            <person name="Binder M."/>
            <person name="Bloem J."/>
            <person name="Labutti K."/>
            <person name="Salamov A."/>
            <person name="Andreopoulos B."/>
            <person name="Baker S."/>
            <person name="Barry K."/>
            <person name="Bills G."/>
            <person name="Bluhm B."/>
            <person name="Cannon C."/>
            <person name="Castanera R."/>
            <person name="Culley D."/>
            <person name="Daum C."/>
            <person name="Ezra D."/>
            <person name="Gonzalez J."/>
            <person name="Henrissat B."/>
            <person name="Kuo A."/>
            <person name="Liang C."/>
            <person name="Lipzen A."/>
            <person name="Lutzoni F."/>
            <person name="Magnuson J."/>
            <person name="Mondo S."/>
            <person name="Nolan M."/>
            <person name="Ohm R."/>
            <person name="Pangilinan J."/>
            <person name="Park H.-J."/>
            <person name="Ramirez L."/>
            <person name="Alfaro M."/>
            <person name="Sun H."/>
            <person name="Tritt A."/>
            <person name="Yoshinaga Y."/>
            <person name="Zwiers L.-H."/>
            <person name="Turgeon B."/>
            <person name="Goodwin S."/>
            <person name="Spatafora J."/>
            <person name="Crous P."/>
            <person name="Grigoriev I."/>
        </authorList>
    </citation>
    <scope>NUCLEOTIDE SEQUENCE</scope>
    <source>
        <strain evidence="12">CBS 113389</strain>
    </source>
</reference>
<evidence type="ECO:0000256" key="9">
    <source>
        <dbReference type="SAM" id="MobiDB-lite"/>
    </source>
</evidence>
<dbReference type="SUPFAM" id="SSF103473">
    <property type="entry name" value="MFS general substrate transporter"/>
    <property type="match status" value="1"/>
</dbReference>
<keyword evidence="4 10" id="KW-0812">Transmembrane</keyword>
<dbReference type="PROSITE" id="PS00217">
    <property type="entry name" value="SUGAR_TRANSPORT_2"/>
    <property type="match status" value="1"/>
</dbReference>
<dbReference type="InterPro" id="IPR003663">
    <property type="entry name" value="Sugar/inositol_transpt"/>
</dbReference>
<dbReference type="InterPro" id="IPR005829">
    <property type="entry name" value="Sugar_transporter_CS"/>
</dbReference>
<evidence type="ECO:0000259" key="11">
    <source>
        <dbReference type="PROSITE" id="PS50850"/>
    </source>
</evidence>
<dbReference type="PANTHER" id="PTHR48020">
    <property type="entry name" value="PROTON MYO-INOSITOL COTRANSPORTER"/>
    <property type="match status" value="1"/>
</dbReference>
<evidence type="ECO:0000313" key="12">
    <source>
        <dbReference type="EMBL" id="KAF2479898.1"/>
    </source>
</evidence>
<feature type="transmembrane region" description="Helical" evidence="10">
    <location>
        <begin position="408"/>
        <end position="433"/>
    </location>
</feature>
<name>A0A6A6PIN1_9PEZI</name>
<evidence type="ECO:0000256" key="2">
    <source>
        <dbReference type="ARBA" id="ARBA00010992"/>
    </source>
</evidence>
<evidence type="ECO:0000256" key="1">
    <source>
        <dbReference type="ARBA" id="ARBA00004141"/>
    </source>
</evidence>
<feature type="transmembrane region" description="Helical" evidence="10">
    <location>
        <begin position="200"/>
        <end position="222"/>
    </location>
</feature>
<dbReference type="PROSITE" id="PS50850">
    <property type="entry name" value="MFS"/>
    <property type="match status" value="1"/>
</dbReference>
<feature type="transmembrane region" description="Helical" evidence="10">
    <location>
        <begin position="171"/>
        <end position="194"/>
    </location>
</feature>
<evidence type="ECO:0000256" key="8">
    <source>
        <dbReference type="RuleBase" id="RU003346"/>
    </source>
</evidence>
<comment type="similarity">
    <text evidence="2 8">Belongs to the major facilitator superfamily. Sugar transporter (TC 2.A.1.1) family.</text>
</comment>
<dbReference type="Proteomes" id="UP000799767">
    <property type="component" value="Unassembled WGS sequence"/>
</dbReference>
<evidence type="ECO:0000256" key="6">
    <source>
        <dbReference type="ARBA" id="ARBA00023136"/>
    </source>
</evidence>
<evidence type="ECO:0000256" key="5">
    <source>
        <dbReference type="ARBA" id="ARBA00022989"/>
    </source>
</evidence>
<keyword evidence="13" id="KW-1185">Reference proteome</keyword>
<feature type="non-terminal residue" evidence="12">
    <location>
        <position position="531"/>
    </location>
</feature>
<dbReference type="GO" id="GO:0005366">
    <property type="term" value="F:myo-inositol:proton symporter activity"/>
    <property type="evidence" value="ECO:0007669"/>
    <property type="project" value="TreeGrafter"/>
</dbReference>
<feature type="transmembrane region" description="Helical" evidence="10">
    <location>
        <begin position="341"/>
        <end position="358"/>
    </location>
</feature>
<evidence type="ECO:0000313" key="13">
    <source>
        <dbReference type="Proteomes" id="UP000799767"/>
    </source>
</evidence>
<feature type="domain" description="Major facilitator superfamily (MFS) profile" evidence="11">
    <location>
        <begin position="44"/>
        <end position="501"/>
    </location>
</feature>
<dbReference type="NCBIfam" id="TIGR00879">
    <property type="entry name" value="SP"/>
    <property type="match status" value="1"/>
</dbReference>
<dbReference type="GO" id="GO:0016020">
    <property type="term" value="C:membrane"/>
    <property type="evidence" value="ECO:0007669"/>
    <property type="project" value="UniProtKB-SubCell"/>
</dbReference>
<dbReference type="PROSITE" id="PS00216">
    <property type="entry name" value="SUGAR_TRANSPORT_1"/>
    <property type="match status" value="1"/>
</dbReference>
<gene>
    <name evidence="12" type="ORF">BDY17DRAFT_233168</name>
</gene>
<feature type="transmembrane region" description="Helical" evidence="10">
    <location>
        <begin position="365"/>
        <end position="388"/>
    </location>
</feature>
<evidence type="ECO:0000256" key="4">
    <source>
        <dbReference type="ARBA" id="ARBA00022692"/>
    </source>
</evidence>
<keyword evidence="3 8" id="KW-0813">Transport</keyword>
<evidence type="ECO:0000256" key="7">
    <source>
        <dbReference type="ARBA" id="ARBA00049119"/>
    </source>
</evidence>
<feature type="transmembrane region" description="Helical" evidence="10">
    <location>
        <begin position="112"/>
        <end position="136"/>
    </location>
</feature>
<sequence length="531" mass="56698">DDSTAANAPLLADPSDGQDTRTRRTRSTQTKITLRTAGKTVWLLTCTAGISGLLFGYDTGVISSTLVSIRSDLSGRALTTADKSLVTAATSLFALLSAPTTGIFADKYGRRSVIVIASTLFIIGALVQAVATYVWIMVVGRAVVGAAIGLASAATPLYITELSPAELRGRLVTIQSLFITGAQVIAYLAGWGLASVPAGWRWMVGLGAAPAIAQLFLLGLLYETPRWLVKNGRTERARTVLHKVYGGLTEQEGREAAVENVLVDIQDEIATEAKLGLDDSSTTTLQTTFKSLTTRPPHRRALTIACMLHALQQLCGFNSLMYFSATIFALVGFVYPIGTSLTVAGTNFLFTIAAFAFIDTVGRRNMLLFSIPFMVIGLGVCSFSFSFMDVWRGSSIPAPGVNAADSTPWSGVLIAAMMLYVAAYATGLGCVPWQQSELFPLQVRSLGSGIATAANWSSNFIIGVSFLPLMEWLGATVTFALYAAICAVGWGVVWMIYPETAGLELEGARELLEDGFGVKKSVERFKAGKKR</sequence>
<dbReference type="Pfam" id="PF00083">
    <property type="entry name" value="Sugar_tr"/>
    <property type="match status" value="1"/>
</dbReference>
<dbReference type="InterPro" id="IPR005828">
    <property type="entry name" value="MFS_sugar_transport-like"/>
</dbReference>
<feature type="non-terminal residue" evidence="12">
    <location>
        <position position="1"/>
    </location>
</feature>
<organism evidence="12 13">
    <name type="scientific">Neohortaea acidophila</name>
    <dbReference type="NCBI Taxonomy" id="245834"/>
    <lineage>
        <taxon>Eukaryota</taxon>
        <taxon>Fungi</taxon>
        <taxon>Dikarya</taxon>
        <taxon>Ascomycota</taxon>
        <taxon>Pezizomycotina</taxon>
        <taxon>Dothideomycetes</taxon>
        <taxon>Dothideomycetidae</taxon>
        <taxon>Mycosphaerellales</taxon>
        <taxon>Teratosphaeriaceae</taxon>
        <taxon>Neohortaea</taxon>
    </lineage>
</organism>
<feature type="transmembrane region" description="Helical" evidence="10">
    <location>
        <begin position="479"/>
        <end position="497"/>
    </location>
</feature>
<dbReference type="AlphaFoldDB" id="A0A6A6PIN1"/>
<keyword evidence="5 10" id="KW-1133">Transmembrane helix</keyword>
<comment type="catalytic activity">
    <reaction evidence="7">
        <text>myo-inositol(out) + H(+)(out) = myo-inositol(in) + H(+)(in)</text>
        <dbReference type="Rhea" id="RHEA:60364"/>
        <dbReference type="ChEBI" id="CHEBI:15378"/>
        <dbReference type="ChEBI" id="CHEBI:17268"/>
    </reaction>
</comment>
<feature type="region of interest" description="Disordered" evidence="9">
    <location>
        <begin position="1"/>
        <end position="28"/>
    </location>
</feature>
<dbReference type="EMBL" id="MU001640">
    <property type="protein sequence ID" value="KAF2479898.1"/>
    <property type="molecule type" value="Genomic_DNA"/>
</dbReference>
<dbReference type="InterPro" id="IPR050814">
    <property type="entry name" value="Myo-inositol_Transporter"/>
</dbReference>
<dbReference type="GO" id="GO:1904679">
    <property type="term" value="P:myo-inositol import across plasma membrane"/>
    <property type="evidence" value="ECO:0007669"/>
    <property type="project" value="TreeGrafter"/>
</dbReference>